<gene>
    <name evidence="1" type="ORF">TNCT_589441</name>
</gene>
<organism evidence="1 2">
    <name type="scientific">Trichonephila clavata</name>
    <name type="common">Joro spider</name>
    <name type="synonym">Nephila clavata</name>
    <dbReference type="NCBI Taxonomy" id="2740835"/>
    <lineage>
        <taxon>Eukaryota</taxon>
        <taxon>Metazoa</taxon>
        <taxon>Ecdysozoa</taxon>
        <taxon>Arthropoda</taxon>
        <taxon>Chelicerata</taxon>
        <taxon>Arachnida</taxon>
        <taxon>Araneae</taxon>
        <taxon>Araneomorphae</taxon>
        <taxon>Entelegynae</taxon>
        <taxon>Araneoidea</taxon>
        <taxon>Nephilidae</taxon>
        <taxon>Trichonephila</taxon>
    </lineage>
</organism>
<comment type="caution">
    <text evidence="1">The sequence shown here is derived from an EMBL/GenBank/DDBJ whole genome shotgun (WGS) entry which is preliminary data.</text>
</comment>
<proteinExistence type="predicted"/>
<dbReference type="EMBL" id="BMAO01005112">
    <property type="protein sequence ID" value="GFQ99135.1"/>
    <property type="molecule type" value="Genomic_DNA"/>
</dbReference>
<name>A0A8X6JAM5_TRICU</name>
<protein>
    <submittedName>
        <fullName evidence="1">Uncharacterized protein</fullName>
    </submittedName>
</protein>
<feature type="non-terminal residue" evidence="1">
    <location>
        <position position="1"/>
    </location>
</feature>
<reference evidence="1" key="1">
    <citation type="submission" date="2020-07" db="EMBL/GenBank/DDBJ databases">
        <title>Multicomponent nature underlies the extraordinary mechanical properties of spider dragline silk.</title>
        <authorList>
            <person name="Kono N."/>
            <person name="Nakamura H."/>
            <person name="Mori M."/>
            <person name="Yoshida Y."/>
            <person name="Ohtoshi R."/>
            <person name="Malay A.D."/>
            <person name="Moran D.A.P."/>
            <person name="Tomita M."/>
            <person name="Numata K."/>
            <person name="Arakawa K."/>
        </authorList>
    </citation>
    <scope>NUCLEOTIDE SEQUENCE</scope>
</reference>
<keyword evidence="2" id="KW-1185">Reference proteome</keyword>
<evidence type="ECO:0000313" key="1">
    <source>
        <dbReference type="EMBL" id="GFQ99135.1"/>
    </source>
</evidence>
<evidence type="ECO:0000313" key="2">
    <source>
        <dbReference type="Proteomes" id="UP000887116"/>
    </source>
</evidence>
<sequence length="49" mass="6203">GIGLYFVAKRHNKYDKDLRLYKRRYVVVREEDFDPKKQIHKVDQKYPWY</sequence>
<dbReference type="Proteomes" id="UP000887116">
    <property type="component" value="Unassembled WGS sequence"/>
</dbReference>
<dbReference type="AlphaFoldDB" id="A0A8X6JAM5"/>
<accession>A0A8X6JAM5</accession>